<dbReference type="Gene3D" id="3.40.50.720">
    <property type="entry name" value="NAD(P)-binding Rossmann-like Domain"/>
    <property type="match status" value="1"/>
</dbReference>
<protein>
    <recommendedName>
        <fullName evidence="1">6-phosphogluconate dehydrogenase NADP-binding domain-containing protein</fullName>
    </recommendedName>
</protein>
<name>A0ABR2CQM7_9ROSI</name>
<evidence type="ECO:0000259" key="1">
    <source>
        <dbReference type="Pfam" id="PF03446"/>
    </source>
</evidence>
<organism evidence="2 3">
    <name type="scientific">Hibiscus sabdariffa</name>
    <name type="common">roselle</name>
    <dbReference type="NCBI Taxonomy" id="183260"/>
    <lineage>
        <taxon>Eukaryota</taxon>
        <taxon>Viridiplantae</taxon>
        <taxon>Streptophyta</taxon>
        <taxon>Embryophyta</taxon>
        <taxon>Tracheophyta</taxon>
        <taxon>Spermatophyta</taxon>
        <taxon>Magnoliopsida</taxon>
        <taxon>eudicotyledons</taxon>
        <taxon>Gunneridae</taxon>
        <taxon>Pentapetalae</taxon>
        <taxon>rosids</taxon>
        <taxon>malvids</taxon>
        <taxon>Malvales</taxon>
        <taxon>Malvaceae</taxon>
        <taxon>Malvoideae</taxon>
        <taxon>Hibiscus</taxon>
    </lineage>
</organism>
<comment type="caution">
    <text evidence="2">The sequence shown here is derived from an EMBL/GenBank/DDBJ whole genome shotgun (WGS) entry which is preliminary data.</text>
</comment>
<sequence>MEASTALSRIGLAVMGQNLALNVAEKGFPISVYNRTTSKVPKMKANSHCSATTPLGISFFLSNGPDL</sequence>
<accession>A0ABR2CQM7</accession>
<evidence type="ECO:0000313" key="3">
    <source>
        <dbReference type="Proteomes" id="UP001472677"/>
    </source>
</evidence>
<dbReference type="EMBL" id="JBBPBM010000048">
    <property type="protein sequence ID" value="KAK8521134.1"/>
    <property type="molecule type" value="Genomic_DNA"/>
</dbReference>
<proteinExistence type="predicted"/>
<dbReference type="InterPro" id="IPR006183">
    <property type="entry name" value="Pgluconate_DH"/>
</dbReference>
<evidence type="ECO:0000313" key="2">
    <source>
        <dbReference type="EMBL" id="KAK8521134.1"/>
    </source>
</evidence>
<dbReference type="Pfam" id="PF03446">
    <property type="entry name" value="NAD_binding_2"/>
    <property type="match status" value="1"/>
</dbReference>
<keyword evidence="3" id="KW-1185">Reference proteome</keyword>
<dbReference type="InterPro" id="IPR006115">
    <property type="entry name" value="6PGDH_NADP-bd"/>
</dbReference>
<reference evidence="2 3" key="1">
    <citation type="journal article" date="2024" name="G3 (Bethesda)">
        <title>Genome assembly of Hibiscus sabdariffa L. provides insights into metabolisms of medicinal natural products.</title>
        <authorList>
            <person name="Kim T."/>
        </authorList>
    </citation>
    <scope>NUCLEOTIDE SEQUENCE [LARGE SCALE GENOMIC DNA]</scope>
    <source>
        <strain evidence="2">TK-2024</strain>
        <tissue evidence="2">Old leaves</tissue>
    </source>
</reference>
<feature type="domain" description="6-phosphogluconate dehydrogenase NADP-binding" evidence="1">
    <location>
        <begin position="9"/>
        <end position="53"/>
    </location>
</feature>
<dbReference type="SUPFAM" id="SSF51735">
    <property type="entry name" value="NAD(P)-binding Rossmann-fold domains"/>
    <property type="match status" value="1"/>
</dbReference>
<dbReference type="PANTHER" id="PTHR11811">
    <property type="entry name" value="6-PHOSPHOGLUCONATE DEHYDROGENASE"/>
    <property type="match status" value="1"/>
</dbReference>
<dbReference type="Proteomes" id="UP001472677">
    <property type="component" value="Unassembled WGS sequence"/>
</dbReference>
<gene>
    <name evidence="2" type="ORF">V6N12_005046</name>
</gene>
<dbReference type="InterPro" id="IPR036291">
    <property type="entry name" value="NAD(P)-bd_dom_sf"/>
</dbReference>